<dbReference type="AlphaFoldDB" id="A0A1Q5UNU1"/>
<keyword evidence="1" id="KW-1133">Transmembrane helix</keyword>
<dbReference type="EMBL" id="MNBE01000116">
    <property type="protein sequence ID" value="OKP14142.1"/>
    <property type="molecule type" value="Genomic_DNA"/>
</dbReference>
<organism evidence="2 3">
    <name type="scientific">Penicillium subrubescens</name>
    <dbReference type="NCBI Taxonomy" id="1316194"/>
    <lineage>
        <taxon>Eukaryota</taxon>
        <taxon>Fungi</taxon>
        <taxon>Dikarya</taxon>
        <taxon>Ascomycota</taxon>
        <taxon>Pezizomycotina</taxon>
        <taxon>Eurotiomycetes</taxon>
        <taxon>Eurotiomycetidae</taxon>
        <taxon>Eurotiales</taxon>
        <taxon>Aspergillaceae</taxon>
        <taxon>Penicillium</taxon>
    </lineage>
</organism>
<name>A0A1Q5UNU1_9EURO</name>
<evidence type="ECO:0000313" key="3">
    <source>
        <dbReference type="Proteomes" id="UP000186955"/>
    </source>
</evidence>
<keyword evidence="3" id="KW-1185">Reference proteome</keyword>
<keyword evidence="1" id="KW-0812">Transmembrane</keyword>
<proteinExistence type="predicted"/>
<sequence>MLANLIFSFGSPVWTGIIISLLLCGITRALKLLLAANKLRSKPQSTNNEARSKTEYGPDPLGFGAIVTFQGLPLSQKPDWPRYWKPGKFQMTMALRKLDINNWFNYDELFDDEHTKKLAMARSEDSKDYVDYLDGIDDAVLELLDTVVAYVTKRFPGIFRADKNYVYIDHLQEKYRIREPFDFHPLTVVGLLVMDDVYYLTAIRRRGAFLACPSGWRLQQRIGWQLHQIHDPVPLWKEKLRKSMERFFLNLHPSKAIQRNNLVIQPVGDIFQIVPFESNPKCSSIDQVHIRTELQSLTRLPRSQAIIFTVRTYLTPVTILREEPAQLEALWDHIRHFPPDVADYKCRHLWGDVFEEFCRDVLRKNDPHIGNAEEKVEIAKRGGCPLESK</sequence>
<dbReference type="InterPro" id="IPR021848">
    <property type="entry name" value="HODM_asu-like"/>
</dbReference>
<reference evidence="2 3" key="1">
    <citation type="submission" date="2016-10" db="EMBL/GenBank/DDBJ databases">
        <title>Genome sequence of the ascomycete fungus Penicillium subrubescens.</title>
        <authorList>
            <person name="De Vries R.P."/>
            <person name="Peng M."/>
            <person name="Dilokpimol A."/>
            <person name="Hilden K."/>
            <person name="Makela M.R."/>
            <person name="Grigoriev I."/>
            <person name="Riley R."/>
            <person name="Granchi Z."/>
        </authorList>
    </citation>
    <scope>NUCLEOTIDE SEQUENCE [LARGE SCALE GENOMIC DNA]</scope>
    <source>
        <strain evidence="2 3">CBS 132785</strain>
    </source>
</reference>
<comment type="caution">
    <text evidence="2">The sequence shown here is derived from an EMBL/GenBank/DDBJ whole genome shotgun (WGS) entry which is preliminary data.</text>
</comment>
<keyword evidence="1" id="KW-0472">Membrane</keyword>
<evidence type="ECO:0000313" key="2">
    <source>
        <dbReference type="EMBL" id="OKP14142.1"/>
    </source>
</evidence>
<evidence type="ECO:0000256" key="1">
    <source>
        <dbReference type="SAM" id="Phobius"/>
    </source>
</evidence>
<dbReference type="Proteomes" id="UP000186955">
    <property type="component" value="Unassembled WGS sequence"/>
</dbReference>
<dbReference type="Pfam" id="PF11927">
    <property type="entry name" value="HODM_asu-like"/>
    <property type="match status" value="1"/>
</dbReference>
<protein>
    <submittedName>
        <fullName evidence="2">Uncharacterized protein</fullName>
    </submittedName>
</protein>
<accession>A0A1Q5UNU1</accession>
<feature type="transmembrane region" description="Helical" evidence="1">
    <location>
        <begin position="12"/>
        <end position="34"/>
    </location>
</feature>
<gene>
    <name evidence="2" type="ORF">PENSUB_136</name>
</gene>
<dbReference type="STRING" id="1316194.A0A1Q5UNU1"/>